<protein>
    <submittedName>
        <fullName evidence="9">Ring hydroxylating dioxygenase, alpha subunit:Rieske (2Fe-2S) region</fullName>
    </submittedName>
</protein>
<keyword evidence="5" id="KW-0408">Iron</keyword>
<keyword evidence="6" id="KW-0411">Iron-sulfur</keyword>
<dbReference type="PROSITE" id="PS51296">
    <property type="entry name" value="RIESKE"/>
    <property type="match status" value="1"/>
</dbReference>
<dbReference type="GO" id="GO:0051213">
    <property type="term" value="F:dioxygenase activity"/>
    <property type="evidence" value="ECO:0007669"/>
    <property type="project" value="UniProtKB-KW"/>
</dbReference>
<reference evidence="9" key="1">
    <citation type="journal article" date="2016" name="Appl. Environ. Microbiol.">
        <title>Functional Metagenomics of a Biostimulated Petroleum-Contaminated Soil Reveals an Extraordinary Diversity of Extradiol Dioxygenases.</title>
        <authorList>
            <person name="Terron-Gonzalez L."/>
            <person name="Martin-Cabello G."/>
            <person name="Ferrer M."/>
            <person name="Santero E."/>
        </authorList>
    </citation>
    <scope>NUCLEOTIDE SEQUENCE</scope>
</reference>
<keyword evidence="9" id="KW-0223">Dioxygenase</keyword>
<evidence type="ECO:0000256" key="2">
    <source>
        <dbReference type="ARBA" id="ARBA00022714"/>
    </source>
</evidence>
<name>A0A126SZ07_9BACT</name>
<dbReference type="GO" id="GO:0005506">
    <property type="term" value="F:iron ion binding"/>
    <property type="evidence" value="ECO:0007669"/>
    <property type="project" value="InterPro"/>
</dbReference>
<dbReference type="Gene3D" id="2.102.10.10">
    <property type="entry name" value="Rieske [2Fe-2S] iron-sulphur domain"/>
    <property type="match status" value="1"/>
</dbReference>
<evidence type="ECO:0000256" key="7">
    <source>
        <dbReference type="SAM" id="MobiDB-lite"/>
    </source>
</evidence>
<dbReference type="InterPro" id="IPR017941">
    <property type="entry name" value="Rieske_2Fe-2S"/>
</dbReference>
<sequence>MNPQEKQHMNKPAELPSTRAPATYLREDPVQNLFAVDRRIFTDPGLFELELKHIFEGSWLYLAHESQLPRPGDWFTTHMGRQPVVLMRGSDGQIRGFINACAHRGAKLCRTVRGHAKFLTCSYHGWVFDTQGRNVQVKDHASGAYPPAFDERARDLTALPRLENYRGFLFGSLNASVPTLKEHLAAATGVIDALVDQSPDGLEVLRGSTSYTFRGNWKVHAENGLDGYHVSTVHANYIGMVTRRVTEGTADPVKSIADDRIMQQASGAYDLGSGHILAWSAVSQPENRPLARQRPRLTDAFGAAKTAWMIDRIRNMLLFPNVFLMDQTSTQIRVFRPIAPDLTEVRIYCLAPRGETPAARQLRVRQFEDFFNATGMATPDDLTEFEASQAGFAAAPSTGPQEYARGATRAQPGADALAAGLGIQPVQSSPSFQDETHLPAIFREWLRLLTADTVD</sequence>
<dbReference type="PANTHER" id="PTHR43756">
    <property type="entry name" value="CHOLINE MONOOXYGENASE, CHLOROPLASTIC"/>
    <property type="match status" value="1"/>
</dbReference>
<dbReference type="PRINTS" id="PR00090">
    <property type="entry name" value="RNGDIOXGNASE"/>
</dbReference>
<keyword evidence="4" id="KW-0560">Oxidoreductase</keyword>
<feature type="domain" description="Rieske" evidence="8">
    <location>
        <begin position="60"/>
        <end position="171"/>
    </location>
</feature>
<evidence type="ECO:0000313" key="9">
    <source>
        <dbReference type="EMBL" id="AMK59548.1"/>
    </source>
</evidence>
<keyword evidence="2" id="KW-0001">2Fe-2S</keyword>
<proteinExistence type="inferred from homology"/>
<dbReference type="InterPro" id="IPR015879">
    <property type="entry name" value="Ring_hydroxy_dOase_asu_C_dom"/>
</dbReference>
<dbReference type="PANTHER" id="PTHR43756:SF1">
    <property type="entry name" value="3-PHENYLPROPIONATE_CINNAMIC ACID DIOXYGENASE SUBUNIT ALPHA"/>
    <property type="match status" value="1"/>
</dbReference>
<organism evidence="9">
    <name type="scientific">uncultured bacterium UPO71</name>
    <dbReference type="NCBI Taxonomy" id="1776990"/>
    <lineage>
        <taxon>Bacteria</taxon>
        <taxon>environmental samples</taxon>
    </lineage>
</organism>
<evidence type="ECO:0000256" key="4">
    <source>
        <dbReference type="ARBA" id="ARBA00023002"/>
    </source>
</evidence>
<dbReference type="SUPFAM" id="SSF55961">
    <property type="entry name" value="Bet v1-like"/>
    <property type="match status" value="1"/>
</dbReference>
<dbReference type="Gene3D" id="3.90.380.10">
    <property type="entry name" value="Naphthalene 1,2-dioxygenase Alpha Subunit, Chain A, domain 1"/>
    <property type="match status" value="1"/>
</dbReference>
<comment type="similarity">
    <text evidence="1">Belongs to the bacterial ring-hydroxylating dioxygenase alpha subunit family.</text>
</comment>
<dbReference type="EMBL" id="KU144993">
    <property type="protein sequence ID" value="AMK59548.1"/>
    <property type="molecule type" value="Genomic_DNA"/>
</dbReference>
<dbReference type="InterPro" id="IPR036922">
    <property type="entry name" value="Rieske_2Fe-2S_sf"/>
</dbReference>
<feature type="region of interest" description="Disordered" evidence="7">
    <location>
        <begin position="1"/>
        <end position="22"/>
    </location>
</feature>
<accession>A0A126SZ07</accession>
<evidence type="ECO:0000256" key="3">
    <source>
        <dbReference type="ARBA" id="ARBA00022723"/>
    </source>
</evidence>
<dbReference type="AlphaFoldDB" id="A0A126SZ07"/>
<dbReference type="Pfam" id="PF00848">
    <property type="entry name" value="Ring_hydroxyl_A"/>
    <property type="match status" value="1"/>
</dbReference>
<dbReference type="SUPFAM" id="SSF50022">
    <property type="entry name" value="ISP domain"/>
    <property type="match status" value="1"/>
</dbReference>
<evidence type="ECO:0000256" key="1">
    <source>
        <dbReference type="ARBA" id="ARBA00008751"/>
    </source>
</evidence>
<dbReference type="GO" id="GO:0051537">
    <property type="term" value="F:2 iron, 2 sulfur cluster binding"/>
    <property type="evidence" value="ECO:0007669"/>
    <property type="project" value="UniProtKB-KW"/>
</dbReference>
<evidence type="ECO:0000259" key="8">
    <source>
        <dbReference type="PROSITE" id="PS51296"/>
    </source>
</evidence>
<evidence type="ECO:0000256" key="6">
    <source>
        <dbReference type="ARBA" id="ARBA00023014"/>
    </source>
</evidence>
<dbReference type="Pfam" id="PF00355">
    <property type="entry name" value="Rieske"/>
    <property type="match status" value="1"/>
</dbReference>
<keyword evidence="3" id="KW-0479">Metal-binding</keyword>
<dbReference type="CDD" id="cd08879">
    <property type="entry name" value="RHO_alpha_C_AntDO-like"/>
    <property type="match status" value="1"/>
</dbReference>
<evidence type="ECO:0000256" key="5">
    <source>
        <dbReference type="ARBA" id="ARBA00023004"/>
    </source>
</evidence>
<dbReference type="InterPro" id="IPR001663">
    <property type="entry name" value="Rng_hydr_dOase-A"/>
</dbReference>